<dbReference type="PANTHER" id="PTHR11472:SF34">
    <property type="entry name" value="REGULATOR OF TELOMERE ELONGATION HELICASE 1"/>
    <property type="match status" value="1"/>
</dbReference>
<keyword evidence="3" id="KW-0378">Hydrolase</keyword>
<dbReference type="GO" id="GO:0006281">
    <property type="term" value="P:DNA repair"/>
    <property type="evidence" value="ECO:0007669"/>
    <property type="project" value="TreeGrafter"/>
</dbReference>
<dbReference type="InterPro" id="IPR014013">
    <property type="entry name" value="Helic_SF1/SF2_ATP-bd_DinG/Rad3"/>
</dbReference>
<evidence type="ECO:0000256" key="3">
    <source>
        <dbReference type="ARBA" id="ARBA00022801"/>
    </source>
</evidence>
<evidence type="ECO:0000256" key="2">
    <source>
        <dbReference type="ARBA" id="ARBA00022741"/>
    </source>
</evidence>
<comment type="caution">
    <text evidence="9">The sequence shown here is derived from an EMBL/GenBank/DDBJ whole genome shotgun (WGS) entry which is preliminary data.</text>
</comment>
<comment type="cofactor">
    <cofactor evidence="1">
        <name>[4Fe-4S] cluster</name>
        <dbReference type="ChEBI" id="CHEBI:49883"/>
    </cofactor>
</comment>
<dbReference type="PROSITE" id="PS51193">
    <property type="entry name" value="HELICASE_ATP_BIND_2"/>
    <property type="match status" value="1"/>
</dbReference>
<accession>A0A933SFV9</accession>
<feature type="domain" description="Helicase ATP-binding" evidence="8">
    <location>
        <begin position="16"/>
        <end position="290"/>
    </location>
</feature>
<sequence length="710" mass="77610">MALETQVRAALEPGGALARYWPLYEERHAQVELARDVARTFERGGVLMAEAPTGVGKSVAYLLPAVLHAVETDERVVVATCTKSLQDQLFERDLPAVLEALGVSVPIARLKGKANYLCPRLLEMAEATGDEETEAIDALKQWAAGETFGDLDRFDAPDAEAWRRVRPRVAADPQNCSGAVCRRGRECFWARARRMAGEARITIVNHALLARAAEVEGLLPPYDVLVVDEAHRLEGVLLGQLERSVSRHRIEDLLRQTGSLRGGRRGSGLVARIRSTALPLLVSESTRERIVGDIDMLSKRADEAREDVETLFRQVAEGTGGAGGAGIPKGGSPYGTRKRFRSQHELLGRELQGLQVVLEHCDVFANVLRRSAGAVTLAEAGAPGEELAAELELVSSRWTQVRDDLLTLTEALDPDWVYWKSQSPHSKVAELRGSPVMIGGFARQQLLARARAAVLTSATLSTAGDFSWAADRLGLARGGAPECEVASYPSPFPLHEQMRAYVYDGGADEAVAVSEVVAQLARAAERNALVLFTSHERLKRARARLASLLPPGRTLLAQEVDGPAGLLVERFRKAKGAVLLGVQSLWEGVDFPGETLEMLVVAKLPFSVPDDPIVEARGERLRERGQDPFRADAVPEAVVRFRQGVGRLIRRSDDRGVLVVCDPRLANASYRKPFRASLPVEPELWRDARALAAEAARFLIERDEVAREDV</sequence>
<dbReference type="InterPro" id="IPR045028">
    <property type="entry name" value="DinG/Rad3-like"/>
</dbReference>
<dbReference type="GO" id="GO:0043139">
    <property type="term" value="F:5'-3' DNA helicase activity"/>
    <property type="evidence" value="ECO:0007669"/>
    <property type="project" value="UniProtKB-EC"/>
</dbReference>
<protein>
    <recommendedName>
        <fullName evidence="6">DNA 5'-3' helicase</fullName>
        <ecNumber evidence="6">5.6.2.3</ecNumber>
    </recommendedName>
</protein>
<dbReference type="EMBL" id="JACRIW010000058">
    <property type="protein sequence ID" value="MBI5169613.1"/>
    <property type="molecule type" value="Genomic_DNA"/>
</dbReference>
<dbReference type="SMART" id="SM00491">
    <property type="entry name" value="HELICc2"/>
    <property type="match status" value="1"/>
</dbReference>
<comment type="catalytic activity">
    <reaction evidence="7">
        <text>ATP + H2O = ADP + phosphate + H(+)</text>
        <dbReference type="Rhea" id="RHEA:13065"/>
        <dbReference type="ChEBI" id="CHEBI:15377"/>
        <dbReference type="ChEBI" id="CHEBI:15378"/>
        <dbReference type="ChEBI" id="CHEBI:30616"/>
        <dbReference type="ChEBI" id="CHEBI:43474"/>
        <dbReference type="ChEBI" id="CHEBI:456216"/>
        <dbReference type="EC" id="5.6.2.3"/>
    </reaction>
</comment>
<dbReference type="GO" id="GO:0003676">
    <property type="term" value="F:nucleic acid binding"/>
    <property type="evidence" value="ECO:0007669"/>
    <property type="project" value="InterPro"/>
</dbReference>
<keyword evidence="2" id="KW-0547">Nucleotide-binding</keyword>
<evidence type="ECO:0000256" key="5">
    <source>
        <dbReference type="ARBA" id="ARBA00038058"/>
    </source>
</evidence>
<organism evidence="9 10">
    <name type="scientific">Eiseniibacteriota bacterium</name>
    <dbReference type="NCBI Taxonomy" id="2212470"/>
    <lineage>
        <taxon>Bacteria</taxon>
        <taxon>Candidatus Eiseniibacteriota</taxon>
    </lineage>
</organism>
<dbReference type="AlphaFoldDB" id="A0A933SFV9"/>
<evidence type="ECO:0000259" key="8">
    <source>
        <dbReference type="PROSITE" id="PS51193"/>
    </source>
</evidence>
<evidence type="ECO:0000256" key="6">
    <source>
        <dbReference type="ARBA" id="ARBA00044969"/>
    </source>
</evidence>
<dbReference type="InterPro" id="IPR027417">
    <property type="entry name" value="P-loop_NTPase"/>
</dbReference>
<name>A0A933SFV9_UNCEI</name>
<comment type="similarity">
    <text evidence="5">Belongs to the helicase family. DinG subfamily.</text>
</comment>
<dbReference type="EC" id="5.6.2.3" evidence="6"/>
<dbReference type="Gene3D" id="3.40.50.300">
    <property type="entry name" value="P-loop containing nucleotide triphosphate hydrolases"/>
    <property type="match status" value="2"/>
</dbReference>
<dbReference type="GO" id="GO:0005524">
    <property type="term" value="F:ATP binding"/>
    <property type="evidence" value="ECO:0007669"/>
    <property type="project" value="UniProtKB-KW"/>
</dbReference>
<reference evidence="9" key="1">
    <citation type="submission" date="2020-07" db="EMBL/GenBank/DDBJ databases">
        <title>Huge and variable diversity of episymbiotic CPR bacteria and DPANN archaea in groundwater ecosystems.</title>
        <authorList>
            <person name="He C.Y."/>
            <person name="Keren R."/>
            <person name="Whittaker M."/>
            <person name="Farag I.F."/>
            <person name="Doudna J."/>
            <person name="Cate J.H.D."/>
            <person name="Banfield J.F."/>
        </authorList>
    </citation>
    <scope>NUCLEOTIDE SEQUENCE</scope>
    <source>
        <strain evidence="9">NC_groundwater_1813_Pr3_B-0.1um_71_17</strain>
    </source>
</reference>
<dbReference type="GO" id="GO:0016818">
    <property type="term" value="F:hydrolase activity, acting on acid anhydrides, in phosphorus-containing anhydrides"/>
    <property type="evidence" value="ECO:0007669"/>
    <property type="project" value="InterPro"/>
</dbReference>
<evidence type="ECO:0000313" key="10">
    <source>
        <dbReference type="Proteomes" id="UP000696931"/>
    </source>
</evidence>
<proteinExistence type="inferred from homology"/>
<evidence type="ECO:0000256" key="4">
    <source>
        <dbReference type="ARBA" id="ARBA00022840"/>
    </source>
</evidence>
<dbReference type="InterPro" id="IPR011545">
    <property type="entry name" value="DEAD/DEAH_box_helicase_dom"/>
</dbReference>
<dbReference type="InterPro" id="IPR014001">
    <property type="entry name" value="Helicase_ATP-bd"/>
</dbReference>
<evidence type="ECO:0000256" key="1">
    <source>
        <dbReference type="ARBA" id="ARBA00001966"/>
    </source>
</evidence>
<keyword evidence="4" id="KW-0067">ATP-binding</keyword>
<dbReference type="Proteomes" id="UP000696931">
    <property type="component" value="Unassembled WGS sequence"/>
</dbReference>
<dbReference type="Pfam" id="PF00270">
    <property type="entry name" value="DEAD"/>
    <property type="match status" value="1"/>
</dbReference>
<dbReference type="SMART" id="SM00487">
    <property type="entry name" value="DEXDc"/>
    <property type="match status" value="1"/>
</dbReference>
<evidence type="ECO:0000256" key="7">
    <source>
        <dbReference type="ARBA" id="ARBA00048954"/>
    </source>
</evidence>
<evidence type="ECO:0000313" key="9">
    <source>
        <dbReference type="EMBL" id="MBI5169613.1"/>
    </source>
</evidence>
<dbReference type="InterPro" id="IPR006555">
    <property type="entry name" value="ATP-dep_Helicase_C"/>
</dbReference>
<dbReference type="Pfam" id="PF13307">
    <property type="entry name" value="Helicase_C_2"/>
    <property type="match status" value="1"/>
</dbReference>
<gene>
    <name evidence="9" type="ORF">HZA61_09010</name>
</gene>
<dbReference type="PANTHER" id="PTHR11472">
    <property type="entry name" value="DNA REPAIR DEAD HELICASE RAD3/XP-D SUBFAMILY MEMBER"/>
    <property type="match status" value="1"/>
</dbReference>
<dbReference type="SUPFAM" id="SSF52540">
    <property type="entry name" value="P-loop containing nucleoside triphosphate hydrolases"/>
    <property type="match status" value="1"/>
</dbReference>